<organism evidence="5 6">
    <name type="scientific">Azonexus fungiphilus</name>
    <dbReference type="NCBI Taxonomy" id="146940"/>
    <lineage>
        <taxon>Bacteria</taxon>
        <taxon>Pseudomonadati</taxon>
        <taxon>Pseudomonadota</taxon>
        <taxon>Betaproteobacteria</taxon>
        <taxon>Rhodocyclales</taxon>
        <taxon>Azonexaceae</taxon>
        <taxon>Azonexus</taxon>
    </lineage>
</organism>
<dbReference type="Gene3D" id="3.40.50.2300">
    <property type="match status" value="2"/>
</dbReference>
<evidence type="ECO:0000259" key="4">
    <source>
        <dbReference type="Pfam" id="PF13458"/>
    </source>
</evidence>
<dbReference type="EMBL" id="RBXP01000013">
    <property type="protein sequence ID" value="RKT59472.1"/>
    <property type="molecule type" value="Genomic_DNA"/>
</dbReference>
<dbReference type="CDD" id="cd06326">
    <property type="entry name" value="PBP1_ABC_ligand_binding-like"/>
    <property type="match status" value="1"/>
</dbReference>
<feature type="signal peptide" evidence="3">
    <location>
        <begin position="1"/>
        <end position="27"/>
    </location>
</feature>
<comment type="caution">
    <text evidence="5">The sequence shown here is derived from an EMBL/GenBank/DDBJ whole genome shotgun (WGS) entry which is preliminary data.</text>
</comment>
<dbReference type="Pfam" id="PF13458">
    <property type="entry name" value="Peripla_BP_6"/>
    <property type="match status" value="1"/>
</dbReference>
<dbReference type="SUPFAM" id="SSF53822">
    <property type="entry name" value="Periplasmic binding protein-like I"/>
    <property type="match status" value="1"/>
</dbReference>
<proteinExistence type="inferred from homology"/>
<dbReference type="PANTHER" id="PTHR47235:SF1">
    <property type="entry name" value="BLR6548 PROTEIN"/>
    <property type="match status" value="1"/>
</dbReference>
<evidence type="ECO:0000313" key="6">
    <source>
        <dbReference type="Proteomes" id="UP000270626"/>
    </source>
</evidence>
<feature type="chain" id="PRO_5019826915" evidence="3">
    <location>
        <begin position="28"/>
        <end position="386"/>
    </location>
</feature>
<keyword evidence="6" id="KW-1185">Reference proteome</keyword>
<keyword evidence="2 3" id="KW-0732">Signal</keyword>
<dbReference type="InterPro" id="IPR028082">
    <property type="entry name" value="Peripla_BP_I"/>
</dbReference>
<feature type="domain" description="Leucine-binding protein" evidence="4">
    <location>
        <begin position="35"/>
        <end position="370"/>
    </location>
</feature>
<dbReference type="PANTHER" id="PTHR47235">
    <property type="entry name" value="BLR6548 PROTEIN"/>
    <property type="match status" value="1"/>
</dbReference>
<evidence type="ECO:0000256" key="2">
    <source>
        <dbReference type="ARBA" id="ARBA00022729"/>
    </source>
</evidence>
<gene>
    <name evidence="5" type="ORF">DFR40_1360</name>
</gene>
<name>A0A495WCN9_9RHOO</name>
<protein>
    <submittedName>
        <fullName evidence="5">Amino acid/amide ABC transporter substrate-binding protein (HAAT family)</fullName>
    </submittedName>
</protein>
<accession>A0A495WCN9</accession>
<reference evidence="5 6" key="1">
    <citation type="submission" date="2018-10" db="EMBL/GenBank/DDBJ databases">
        <title>Genomic Encyclopedia of Type Strains, Phase IV (KMG-IV): sequencing the most valuable type-strain genomes for metagenomic binning, comparative biology and taxonomic classification.</title>
        <authorList>
            <person name="Goeker M."/>
        </authorList>
    </citation>
    <scope>NUCLEOTIDE SEQUENCE [LARGE SCALE GENOMIC DNA]</scope>
    <source>
        <strain evidence="5 6">DSM 23841</strain>
    </source>
</reference>
<comment type="similarity">
    <text evidence="1">Belongs to the leucine-binding protein family.</text>
</comment>
<evidence type="ECO:0000256" key="1">
    <source>
        <dbReference type="ARBA" id="ARBA00010062"/>
    </source>
</evidence>
<evidence type="ECO:0000313" key="5">
    <source>
        <dbReference type="EMBL" id="RKT59472.1"/>
    </source>
</evidence>
<sequence>MGESKKMKFLKRLGAAAVIALSASSWADNGITDTTVTLGMSAPFSGPNGAYGEDMRQTVERYFDQVNKGGGINGRKLQLVALDDGYETERTVANTRTLINDKKVFALLSFYGSSPTTEAMNTVFGPAGVPLVGTISGAATLRQPISANPNSRLMFHVRASYADETEAIVNQMVSIGLRSIAVFYQNDGFGKAGLEGVAAALKKHNLAPSAVGTVERNSLDVNAAVQAIAKSNPQAVVMVTLYKPTAAFVRAMKRAGQNPMFMTLSPVGTEQLVQELGPEARGIGISQVVPYPWNDIVPVVRDYQKLAAKAGSYSYYGLEAYLTARTMVEGLRRAGRDLSRDKLISSLESISNVDFGGYRVNYSPTARHGSRFVELTVIGPGGKVLR</sequence>
<dbReference type="AlphaFoldDB" id="A0A495WCN9"/>
<dbReference type="InterPro" id="IPR028081">
    <property type="entry name" value="Leu-bd"/>
</dbReference>
<evidence type="ECO:0000256" key="3">
    <source>
        <dbReference type="SAM" id="SignalP"/>
    </source>
</evidence>
<dbReference type="Proteomes" id="UP000270626">
    <property type="component" value="Unassembled WGS sequence"/>
</dbReference>